<dbReference type="Pfam" id="PF13912">
    <property type="entry name" value="zf-C2H2_6"/>
    <property type="match status" value="1"/>
</dbReference>
<dbReference type="SMART" id="SM00355">
    <property type="entry name" value="ZnF_C2H2"/>
    <property type="match status" value="18"/>
</dbReference>
<dbReference type="GO" id="GO:0005634">
    <property type="term" value="C:nucleus"/>
    <property type="evidence" value="ECO:0007669"/>
    <property type="project" value="UniProtKB-SubCell"/>
</dbReference>
<feature type="domain" description="C2H2-type" evidence="8">
    <location>
        <begin position="256"/>
        <end position="284"/>
    </location>
</feature>
<feature type="domain" description="C2H2-type" evidence="8">
    <location>
        <begin position="609"/>
        <end position="636"/>
    </location>
</feature>
<feature type="domain" description="C2H2-type" evidence="8">
    <location>
        <begin position="195"/>
        <end position="223"/>
    </location>
</feature>
<dbReference type="InterPro" id="IPR036236">
    <property type="entry name" value="Znf_C2H2_sf"/>
</dbReference>
<dbReference type="SUPFAM" id="SSF57667">
    <property type="entry name" value="beta-beta-alpha zinc fingers"/>
    <property type="match status" value="7"/>
</dbReference>
<feature type="domain" description="C2H2-type" evidence="8">
    <location>
        <begin position="142"/>
        <end position="169"/>
    </location>
</feature>
<dbReference type="PROSITE" id="PS50157">
    <property type="entry name" value="ZINC_FINGER_C2H2_2"/>
    <property type="match status" value="14"/>
</dbReference>
<protein>
    <submittedName>
        <fullName evidence="9">SFRICE_009588</fullName>
    </submittedName>
</protein>
<feature type="domain" description="C2H2-type" evidence="8">
    <location>
        <begin position="553"/>
        <end position="581"/>
    </location>
</feature>
<dbReference type="PANTHER" id="PTHR24376">
    <property type="entry name" value="ZINC FINGER PROTEIN"/>
    <property type="match status" value="1"/>
</dbReference>
<feature type="domain" description="C2H2-type" evidence="8">
    <location>
        <begin position="96"/>
        <end position="124"/>
    </location>
</feature>
<dbReference type="FunFam" id="3.30.160.60:FF:000202">
    <property type="entry name" value="Zinc finger protein 574"/>
    <property type="match status" value="1"/>
</dbReference>
<feature type="domain" description="C2H2-type" evidence="8">
    <location>
        <begin position="168"/>
        <end position="190"/>
    </location>
</feature>
<feature type="domain" description="C2H2-type" evidence="8">
    <location>
        <begin position="283"/>
        <end position="310"/>
    </location>
</feature>
<feature type="domain" description="C2H2-type" evidence="8">
    <location>
        <begin position="47"/>
        <end position="74"/>
    </location>
</feature>
<evidence type="ECO:0000256" key="2">
    <source>
        <dbReference type="ARBA" id="ARBA00022723"/>
    </source>
</evidence>
<proteinExistence type="predicted"/>
<gene>
    <name evidence="9" type="ORF">SFRICE_009588</name>
</gene>
<dbReference type="GO" id="GO:0032502">
    <property type="term" value="P:developmental process"/>
    <property type="evidence" value="ECO:0007669"/>
    <property type="project" value="UniProtKB-ARBA"/>
</dbReference>
<evidence type="ECO:0000256" key="4">
    <source>
        <dbReference type="ARBA" id="ARBA00022771"/>
    </source>
</evidence>
<feature type="domain" description="C2H2-type" evidence="8">
    <location>
        <begin position="469"/>
        <end position="496"/>
    </location>
</feature>
<sequence>MPLRTEVKPRHGALTSIWELTLSERQNASTLLENTTATPFVYCRYYFKCFYCREQYSEINTLLAHTLTHSVPENTVILKDYLPKGKRTVKVDISKLKCRICDKTFKDLDEIRKHLTADHSKSFTESGNGLVAYDLTSKNGQFACHICAKIFQTFILLNRHMNVHFSNAVCETCGAGFMTHQRLIQHKEIHLPGGYPCNKCDKVYTTNSNLKYHIEKAHEGTTKMRMLRCPHCPERFAEHFRKLKHLKEIHGITFTFNCDICQSVFPSRRALTMHTNKFHTEKTQCEVCKKSFSCVTTLKKHMVSHTGERNYVCSLCQKAYRHQKSLKQHMRSHVQNDNGRESSVWQLTVPERKNAAIFIQHTTVRPFIFIGSSFKCFYCNQHESDISVLFEHSATHKLGNADEIFNKYVVYGKRNLQVDISKLKCRICDLSFPNLTVIREHLTHLHQIEFCSASNGMTEYKMEMVNHMFVCHLCGEQFHNFNLLNFHVNTHIGKVVCENCGAGFVNQHSLATHKETHLLKLYNCKQCDKSFFKNSQLKYHIQIVHLGRERKLKPCPKCAEAFREYSSLISHLRRVHGIAKNFPCYVCKCNLPSRRALTEHQTKYHTEKYKCEMCFKCFSMESKLKDHMRAHTGEKSFICFICKNAYMHKRNLVIHMKCHMQSPSMHEDIDECTMQSHEEDECTVVDISA</sequence>
<keyword evidence="5" id="KW-0862">Zinc</keyword>
<evidence type="ECO:0000256" key="5">
    <source>
        <dbReference type="ARBA" id="ARBA00022833"/>
    </source>
</evidence>
<reference evidence="9" key="1">
    <citation type="submission" date="2016-07" db="EMBL/GenBank/DDBJ databases">
        <authorList>
            <person name="Bretaudeau A."/>
        </authorList>
    </citation>
    <scope>NUCLEOTIDE SEQUENCE</scope>
    <source>
        <strain evidence="9">Rice</strain>
        <tissue evidence="9">Whole body</tissue>
    </source>
</reference>
<evidence type="ECO:0000256" key="3">
    <source>
        <dbReference type="ARBA" id="ARBA00022737"/>
    </source>
</evidence>
<dbReference type="GO" id="GO:0001228">
    <property type="term" value="F:DNA-binding transcription activator activity, RNA polymerase II-specific"/>
    <property type="evidence" value="ECO:0007669"/>
    <property type="project" value="TreeGrafter"/>
</dbReference>
<dbReference type="Gene3D" id="3.30.160.60">
    <property type="entry name" value="Classic Zinc Finger"/>
    <property type="match status" value="11"/>
</dbReference>
<evidence type="ECO:0000259" key="8">
    <source>
        <dbReference type="PROSITE" id="PS50157"/>
    </source>
</evidence>
<accession>A0A2H1VJJ9</accession>
<keyword evidence="6" id="KW-0539">Nucleus</keyword>
<dbReference type="GO" id="GO:0008270">
    <property type="term" value="F:zinc ion binding"/>
    <property type="evidence" value="ECO:0007669"/>
    <property type="project" value="UniProtKB-KW"/>
</dbReference>
<feature type="domain" description="C2H2-type" evidence="8">
    <location>
        <begin position="637"/>
        <end position="664"/>
    </location>
</feature>
<organism evidence="9">
    <name type="scientific">Spodoptera frugiperda</name>
    <name type="common">Fall armyworm</name>
    <dbReference type="NCBI Taxonomy" id="7108"/>
    <lineage>
        <taxon>Eukaryota</taxon>
        <taxon>Metazoa</taxon>
        <taxon>Ecdysozoa</taxon>
        <taxon>Arthropoda</taxon>
        <taxon>Hexapoda</taxon>
        <taxon>Insecta</taxon>
        <taxon>Pterygota</taxon>
        <taxon>Neoptera</taxon>
        <taxon>Endopterygota</taxon>
        <taxon>Lepidoptera</taxon>
        <taxon>Glossata</taxon>
        <taxon>Ditrysia</taxon>
        <taxon>Noctuoidea</taxon>
        <taxon>Noctuidae</taxon>
        <taxon>Amphipyrinae</taxon>
        <taxon>Spodoptera</taxon>
    </lineage>
</organism>
<dbReference type="EMBL" id="ODYU01002903">
    <property type="protein sequence ID" value="SOQ40976.1"/>
    <property type="molecule type" value="Genomic_DNA"/>
</dbReference>
<name>A0A2H1VJJ9_SPOFR</name>
<keyword evidence="2" id="KW-0479">Metal-binding</keyword>
<feature type="domain" description="C2H2-type" evidence="8">
    <location>
        <begin position="495"/>
        <end position="517"/>
    </location>
</feature>
<evidence type="ECO:0000256" key="6">
    <source>
        <dbReference type="ARBA" id="ARBA00023242"/>
    </source>
</evidence>
<comment type="subcellular location">
    <subcellularLocation>
        <location evidence="1">Nucleus</location>
    </subcellularLocation>
</comment>
<keyword evidence="3" id="KW-0677">Repeat</keyword>
<dbReference type="PANTHER" id="PTHR24376:SF235">
    <property type="entry name" value="C2H2-TYPE DOMAIN-CONTAINING PROTEIN"/>
    <property type="match status" value="1"/>
</dbReference>
<keyword evidence="4 7" id="KW-0863">Zinc-finger</keyword>
<dbReference type="PROSITE" id="PS00028">
    <property type="entry name" value="ZINC_FINGER_C2H2_1"/>
    <property type="match status" value="16"/>
</dbReference>
<dbReference type="AlphaFoldDB" id="A0A2H1VJJ9"/>
<evidence type="ECO:0000256" key="1">
    <source>
        <dbReference type="ARBA" id="ARBA00004123"/>
    </source>
</evidence>
<dbReference type="Pfam" id="PF00096">
    <property type="entry name" value="zf-C2H2"/>
    <property type="match status" value="6"/>
</dbReference>
<evidence type="ECO:0000313" key="9">
    <source>
        <dbReference type="EMBL" id="SOQ40976.1"/>
    </source>
</evidence>
<evidence type="ECO:0000256" key="7">
    <source>
        <dbReference type="PROSITE-ProRule" id="PRU00042"/>
    </source>
</evidence>
<dbReference type="InterPro" id="IPR013087">
    <property type="entry name" value="Znf_C2H2_type"/>
</dbReference>
<dbReference type="GO" id="GO:0000978">
    <property type="term" value="F:RNA polymerase II cis-regulatory region sequence-specific DNA binding"/>
    <property type="evidence" value="ECO:0007669"/>
    <property type="project" value="TreeGrafter"/>
</dbReference>
<feature type="domain" description="C2H2-type" evidence="8">
    <location>
        <begin position="522"/>
        <end position="550"/>
    </location>
</feature>
<feature type="domain" description="C2H2-type" evidence="8">
    <location>
        <begin position="311"/>
        <end position="338"/>
    </location>
</feature>